<dbReference type="EMBL" id="JACHJT010000001">
    <property type="protein sequence ID" value="MBB4933650.1"/>
    <property type="molecule type" value="Genomic_DNA"/>
</dbReference>
<comment type="caution">
    <text evidence="2">The sequence shown here is derived from an EMBL/GenBank/DDBJ whole genome shotgun (WGS) entry which is preliminary data.</text>
</comment>
<accession>A0A7W7RKK3</accession>
<dbReference type="AlphaFoldDB" id="A0A7W7RKK3"/>
<evidence type="ECO:0000313" key="3">
    <source>
        <dbReference type="Proteomes" id="UP000523007"/>
    </source>
</evidence>
<keyword evidence="3" id="KW-1185">Reference proteome</keyword>
<dbReference type="Pfam" id="PF05117">
    <property type="entry name" value="DUF695"/>
    <property type="match status" value="1"/>
</dbReference>
<gene>
    <name evidence="2" type="ORF">F4561_004470</name>
</gene>
<evidence type="ECO:0000259" key="1">
    <source>
        <dbReference type="Pfam" id="PF05117"/>
    </source>
</evidence>
<proteinExistence type="predicted"/>
<feature type="domain" description="DUF695" evidence="1">
    <location>
        <begin position="285"/>
        <end position="378"/>
    </location>
</feature>
<dbReference type="Proteomes" id="UP000523007">
    <property type="component" value="Unassembled WGS sequence"/>
</dbReference>
<name>A0A7W7RKK3_9ACTN</name>
<organism evidence="2 3">
    <name type="scientific">Lipingzhangella halophila</name>
    <dbReference type="NCBI Taxonomy" id="1783352"/>
    <lineage>
        <taxon>Bacteria</taxon>
        <taxon>Bacillati</taxon>
        <taxon>Actinomycetota</taxon>
        <taxon>Actinomycetes</taxon>
        <taxon>Streptosporangiales</taxon>
        <taxon>Nocardiopsidaceae</taxon>
        <taxon>Lipingzhangella</taxon>
    </lineage>
</organism>
<dbReference type="InterPro" id="IPR016097">
    <property type="entry name" value="DUF695"/>
</dbReference>
<protein>
    <recommendedName>
        <fullName evidence="1">DUF695 domain-containing protein</fullName>
    </recommendedName>
</protein>
<dbReference type="RefSeq" id="WP_184581230.1">
    <property type="nucleotide sequence ID" value="NZ_JACHJT010000001.1"/>
</dbReference>
<evidence type="ECO:0000313" key="2">
    <source>
        <dbReference type="EMBL" id="MBB4933650.1"/>
    </source>
</evidence>
<reference evidence="2 3" key="1">
    <citation type="submission" date="2020-08" db="EMBL/GenBank/DDBJ databases">
        <title>Sequencing the genomes of 1000 actinobacteria strains.</title>
        <authorList>
            <person name="Klenk H.-P."/>
        </authorList>
    </citation>
    <scope>NUCLEOTIDE SEQUENCE [LARGE SCALE GENOMIC DNA]</scope>
    <source>
        <strain evidence="2 3">DSM 102030</strain>
    </source>
</reference>
<sequence>MALFRRRRSTASGSAVAVDEFWSHWSDVRDALAASVTQGTPVPEEAAARLTERVRQIHPALTWEVSAASRSTPGDLGDLGLPDDAEAGDLLARMSELDDPETASANADPMYALTLSSGPDDSARILAERWARTAPTDSEWRFNPARPTDHEKLTKSLTWEDNELDLAHCTTSMRVDQQQGKIHAGVYHPDFMFLPEEVQAGVADHVVLLALGEDDCVRWISDVEPLVEKPLDPLPPTSMPSVVHQLAEALAGGGWATLQGRIPLRGTLEISARHPLHRRDFPACTLYVQVTVGYANSDDDRLPTEPSVSALQSFTSRLRELLGDNGALLAQQTVGGQRQLHFYLDPDSGVLPDLEAAVREWSEGRSNVHSALDPEWKAITQIKKPFVRKLGG</sequence>